<protein>
    <recommendedName>
        <fullName evidence="4">Nucleotide pyrophosphohydrolase</fullName>
    </recommendedName>
</protein>
<name>A0ABM6RMZ9_9FIRM</name>
<gene>
    <name evidence="2" type="ORF">BXT84_01010</name>
</gene>
<proteinExistence type="predicted"/>
<evidence type="ECO:0000313" key="2">
    <source>
        <dbReference type="EMBL" id="AUW92713.1"/>
    </source>
</evidence>
<feature type="region of interest" description="Disordered" evidence="1">
    <location>
        <begin position="72"/>
        <end position="106"/>
    </location>
</feature>
<organism evidence="2 3">
    <name type="scientific">Sulfobacillus thermotolerans</name>
    <dbReference type="NCBI Taxonomy" id="338644"/>
    <lineage>
        <taxon>Bacteria</taxon>
        <taxon>Bacillati</taxon>
        <taxon>Bacillota</taxon>
        <taxon>Clostridia</taxon>
        <taxon>Eubacteriales</taxon>
        <taxon>Clostridiales Family XVII. Incertae Sedis</taxon>
        <taxon>Sulfobacillus</taxon>
    </lineage>
</organism>
<evidence type="ECO:0000256" key="1">
    <source>
        <dbReference type="SAM" id="MobiDB-lite"/>
    </source>
</evidence>
<accession>A0ABM6RMZ9</accession>
<evidence type="ECO:0008006" key="4">
    <source>
        <dbReference type="Google" id="ProtNLM"/>
    </source>
</evidence>
<reference evidence="2 3" key="1">
    <citation type="journal article" date="2019" name="Sci. Rep.">
        <title>Sulfobacillus thermotolerans: new insights into resistance and metabolic capacities of acidophilic chemolithotrophs.</title>
        <authorList>
            <person name="Panyushkina A.E."/>
            <person name="Babenko V.V."/>
            <person name="Nikitina A.S."/>
            <person name="Selezneva O.V."/>
            <person name="Tsaplina I.A."/>
            <person name="Letarova M.A."/>
            <person name="Kostryukova E.S."/>
            <person name="Letarov A.V."/>
        </authorList>
    </citation>
    <scope>NUCLEOTIDE SEQUENCE [LARGE SCALE GENOMIC DNA]</scope>
    <source>
        <strain evidence="2 3">Kr1</strain>
    </source>
</reference>
<evidence type="ECO:0000313" key="3">
    <source>
        <dbReference type="Proteomes" id="UP000325292"/>
    </source>
</evidence>
<feature type="compositionally biased region" description="Acidic residues" evidence="1">
    <location>
        <begin position="72"/>
        <end position="81"/>
    </location>
</feature>
<sequence length="106" mass="12010">MHETERYPDWARSMKHAQEDIGLLMAHLMEWKAIFDQELPTDTAAGALDRAVTALELATSEMMVVLSALDGDDMPYQETEGDAFSSMRRNAPDLYDDPTEEELDED</sequence>
<keyword evidence="3" id="KW-1185">Reference proteome</keyword>
<dbReference type="EMBL" id="CP019454">
    <property type="protein sequence ID" value="AUW92713.1"/>
    <property type="molecule type" value="Genomic_DNA"/>
</dbReference>
<dbReference type="Proteomes" id="UP000325292">
    <property type="component" value="Chromosome"/>
</dbReference>
<feature type="compositionally biased region" description="Acidic residues" evidence="1">
    <location>
        <begin position="94"/>
        <end position="106"/>
    </location>
</feature>